<feature type="domain" description="FAD-binding PCMH-type" evidence="20">
    <location>
        <begin position="17"/>
        <end position="190"/>
    </location>
</feature>
<comment type="similarity">
    <text evidence="19">Belongs to the MurB family.</text>
</comment>
<evidence type="ECO:0000256" key="10">
    <source>
        <dbReference type="ARBA" id="ARBA00022827"/>
    </source>
</evidence>
<keyword evidence="15 19" id="KW-0131">Cell cycle</keyword>
<feature type="active site" evidence="19">
    <location>
        <position position="166"/>
    </location>
</feature>
<dbReference type="NCBIfam" id="NF000755">
    <property type="entry name" value="PRK00046.1"/>
    <property type="match status" value="1"/>
</dbReference>
<keyword evidence="8 19" id="KW-0132">Cell division</keyword>
<evidence type="ECO:0000256" key="13">
    <source>
        <dbReference type="ARBA" id="ARBA00022984"/>
    </source>
</evidence>
<dbReference type="Gene3D" id="3.30.43.10">
    <property type="entry name" value="Uridine Diphospho-n-acetylenolpyruvylglucosamine Reductase, domain 2"/>
    <property type="match status" value="1"/>
</dbReference>
<keyword evidence="10 19" id="KW-0274">FAD</keyword>
<keyword evidence="7 19" id="KW-0963">Cytoplasm</keyword>
<dbReference type="InterPro" id="IPR016167">
    <property type="entry name" value="FAD-bd_PCMH_sub1"/>
</dbReference>
<dbReference type="InterPro" id="IPR036318">
    <property type="entry name" value="FAD-bd_PCMH-like_sf"/>
</dbReference>
<dbReference type="OrthoDB" id="9804753at2"/>
<dbReference type="SUPFAM" id="SSF56176">
    <property type="entry name" value="FAD-binding/transporter-associated domain-like"/>
    <property type="match status" value="1"/>
</dbReference>
<keyword evidence="13 19" id="KW-0573">Peptidoglycan synthesis</keyword>
<dbReference type="SUPFAM" id="SSF56194">
    <property type="entry name" value="Uridine diphospho-N-Acetylenolpyruvylglucosamine reductase, MurB, C-terminal domain"/>
    <property type="match status" value="1"/>
</dbReference>
<accession>A0A5P8E4I3</accession>
<feature type="active site" evidence="19">
    <location>
        <position position="336"/>
    </location>
</feature>
<evidence type="ECO:0000256" key="4">
    <source>
        <dbReference type="ARBA" id="ARBA00004752"/>
    </source>
</evidence>
<name>A0A5P8E4I3_9BACT</name>
<dbReference type="Pfam" id="PF01565">
    <property type="entry name" value="FAD_binding_4"/>
    <property type="match status" value="1"/>
</dbReference>
<dbReference type="GO" id="GO:0005829">
    <property type="term" value="C:cytosol"/>
    <property type="evidence" value="ECO:0007669"/>
    <property type="project" value="TreeGrafter"/>
</dbReference>
<comment type="cofactor">
    <cofactor evidence="1 19">
        <name>FAD</name>
        <dbReference type="ChEBI" id="CHEBI:57692"/>
    </cofactor>
</comment>
<evidence type="ECO:0000256" key="16">
    <source>
        <dbReference type="ARBA" id="ARBA00023316"/>
    </source>
</evidence>
<dbReference type="HAMAP" id="MF_00037">
    <property type="entry name" value="MurB"/>
    <property type="match status" value="1"/>
</dbReference>
<protein>
    <recommendedName>
        <fullName evidence="6 19">UDP-N-acetylenolpyruvoylglucosamine reductase</fullName>
        <ecNumber evidence="5 19">1.3.1.98</ecNumber>
    </recommendedName>
    <alternativeName>
        <fullName evidence="17 19">UDP-N-acetylmuramate dehydrogenase</fullName>
    </alternativeName>
</protein>
<comment type="pathway">
    <text evidence="4 19">Cell wall biogenesis; peptidoglycan biosynthesis.</text>
</comment>
<evidence type="ECO:0000256" key="2">
    <source>
        <dbReference type="ARBA" id="ARBA00003921"/>
    </source>
</evidence>
<evidence type="ECO:0000256" key="14">
    <source>
        <dbReference type="ARBA" id="ARBA00023002"/>
    </source>
</evidence>
<dbReference type="InterPro" id="IPR016166">
    <property type="entry name" value="FAD-bd_PCMH"/>
</dbReference>
<dbReference type="Gene3D" id="3.30.465.10">
    <property type="match status" value="1"/>
</dbReference>
<reference evidence="21 22" key="1">
    <citation type="submission" date="2018-11" db="EMBL/GenBank/DDBJ databases">
        <authorList>
            <person name="Na S.W."/>
            <person name="Baik M."/>
        </authorList>
    </citation>
    <scope>NUCLEOTIDE SEQUENCE [LARGE SCALE GENOMIC DNA]</scope>
    <source>
        <strain evidence="21 22">E39</strain>
    </source>
</reference>
<evidence type="ECO:0000256" key="18">
    <source>
        <dbReference type="ARBA" id="ARBA00048914"/>
    </source>
</evidence>
<keyword evidence="9 19" id="KW-0285">Flavoprotein</keyword>
<sequence>MTIEENASLLKHNTFGIEAKSALFIEYASLQELKDAISRLADNHPELPLLHIGKGSNLLFVNDFKGCILHSAAKKVDVISEQGDEVIVRAEGGITWDDFVAYCTKAGYYGLENLSLIPGEVGAAAVQNIGAYGSEVKDFIVRVNLVNLKTAEETSLTNDQCHYAYRQSIFKNELKGRFAVYSVDFRLSKSFRPNLDYGSIRHELEKRGIADNVDAQTLRQTIIDIRQGKLPEPEVLGNAGSFFMNPVVPQEKFEELLSQYPEMPHYPAPNGVKIPAGWMIQQCGWKGKRLGPAGVYEKQALVLVNHGGAKGEDIVRLCQTIQKDVKERFGTDIHPEVNFIG</sequence>
<evidence type="ECO:0000256" key="19">
    <source>
        <dbReference type="HAMAP-Rule" id="MF_00037"/>
    </source>
</evidence>
<evidence type="ECO:0000313" key="21">
    <source>
        <dbReference type="EMBL" id="QFQ11939.1"/>
    </source>
</evidence>
<keyword evidence="16 19" id="KW-0961">Cell wall biogenesis/degradation</keyword>
<dbReference type="InterPro" id="IPR036635">
    <property type="entry name" value="MurB_C_sf"/>
</dbReference>
<dbReference type="PANTHER" id="PTHR21071:SF4">
    <property type="entry name" value="UDP-N-ACETYLENOLPYRUVOYLGLUCOSAMINE REDUCTASE"/>
    <property type="match status" value="1"/>
</dbReference>
<evidence type="ECO:0000256" key="11">
    <source>
        <dbReference type="ARBA" id="ARBA00022857"/>
    </source>
</evidence>
<evidence type="ECO:0000256" key="1">
    <source>
        <dbReference type="ARBA" id="ARBA00001974"/>
    </source>
</evidence>
<dbReference type="GO" id="GO:0008762">
    <property type="term" value="F:UDP-N-acetylmuramate dehydrogenase activity"/>
    <property type="evidence" value="ECO:0007669"/>
    <property type="project" value="UniProtKB-UniRule"/>
</dbReference>
<dbReference type="NCBIfam" id="TIGR00179">
    <property type="entry name" value="murB"/>
    <property type="match status" value="1"/>
</dbReference>
<dbReference type="GO" id="GO:0008360">
    <property type="term" value="P:regulation of cell shape"/>
    <property type="evidence" value="ECO:0007669"/>
    <property type="project" value="UniProtKB-KW"/>
</dbReference>
<evidence type="ECO:0000256" key="5">
    <source>
        <dbReference type="ARBA" id="ARBA00012518"/>
    </source>
</evidence>
<keyword evidence="14 19" id="KW-0560">Oxidoreductase</keyword>
<evidence type="ECO:0000256" key="7">
    <source>
        <dbReference type="ARBA" id="ARBA00022490"/>
    </source>
</evidence>
<evidence type="ECO:0000256" key="6">
    <source>
        <dbReference type="ARBA" id="ARBA00015188"/>
    </source>
</evidence>
<feature type="active site" description="Proton donor" evidence="19">
    <location>
        <position position="241"/>
    </location>
</feature>
<evidence type="ECO:0000256" key="12">
    <source>
        <dbReference type="ARBA" id="ARBA00022960"/>
    </source>
</evidence>
<dbReference type="GO" id="GO:0071555">
    <property type="term" value="P:cell wall organization"/>
    <property type="evidence" value="ECO:0007669"/>
    <property type="project" value="UniProtKB-KW"/>
</dbReference>
<dbReference type="AlphaFoldDB" id="A0A5P8E4I3"/>
<dbReference type="PROSITE" id="PS51387">
    <property type="entry name" value="FAD_PCMH"/>
    <property type="match status" value="1"/>
</dbReference>
<dbReference type="InterPro" id="IPR003170">
    <property type="entry name" value="MurB"/>
</dbReference>
<dbReference type="GO" id="GO:0071949">
    <property type="term" value="F:FAD binding"/>
    <property type="evidence" value="ECO:0007669"/>
    <property type="project" value="InterPro"/>
</dbReference>
<keyword evidence="11 19" id="KW-0521">NADP</keyword>
<gene>
    <name evidence="19" type="primary">murB</name>
    <name evidence="21" type="ORF">C7Y71_002245</name>
</gene>
<dbReference type="Pfam" id="PF02873">
    <property type="entry name" value="MurB_C"/>
    <property type="match status" value="1"/>
</dbReference>
<dbReference type="UniPathway" id="UPA00219"/>
<evidence type="ECO:0000313" key="22">
    <source>
        <dbReference type="Proteomes" id="UP000249375"/>
    </source>
</evidence>
<evidence type="ECO:0000259" key="20">
    <source>
        <dbReference type="PROSITE" id="PS51387"/>
    </source>
</evidence>
<dbReference type="Gene3D" id="3.90.78.10">
    <property type="entry name" value="UDP-N-acetylenolpyruvoylglucosamine reductase, C-terminal domain"/>
    <property type="match status" value="1"/>
</dbReference>
<dbReference type="PANTHER" id="PTHR21071">
    <property type="entry name" value="UDP-N-ACETYLENOLPYRUVOYLGLUCOSAMINE REDUCTASE"/>
    <property type="match status" value="1"/>
</dbReference>
<evidence type="ECO:0000256" key="15">
    <source>
        <dbReference type="ARBA" id="ARBA00023306"/>
    </source>
</evidence>
<dbReference type="InterPro" id="IPR006094">
    <property type="entry name" value="Oxid_FAD_bind_N"/>
</dbReference>
<organism evidence="21 22">
    <name type="scientific">Pseudoprevotella muciniphila</name>
    <dbReference type="NCBI Taxonomy" id="2133944"/>
    <lineage>
        <taxon>Bacteria</taxon>
        <taxon>Pseudomonadati</taxon>
        <taxon>Bacteroidota</taxon>
        <taxon>Bacteroidia</taxon>
        <taxon>Bacteroidales</taxon>
        <taxon>Prevotellaceae</taxon>
        <taxon>Pseudoprevotella</taxon>
    </lineage>
</organism>
<dbReference type="RefSeq" id="WP_111898898.1">
    <property type="nucleotide sequence ID" value="NZ_CP033459.1"/>
</dbReference>
<evidence type="ECO:0000256" key="17">
    <source>
        <dbReference type="ARBA" id="ARBA00031026"/>
    </source>
</evidence>
<comment type="function">
    <text evidence="2 19">Cell wall formation.</text>
</comment>
<keyword evidence="22" id="KW-1185">Reference proteome</keyword>
<keyword evidence="12 19" id="KW-0133">Cell shape</keyword>
<dbReference type="GO" id="GO:0009252">
    <property type="term" value="P:peptidoglycan biosynthetic process"/>
    <property type="evidence" value="ECO:0007669"/>
    <property type="project" value="UniProtKB-UniRule"/>
</dbReference>
<evidence type="ECO:0000256" key="3">
    <source>
        <dbReference type="ARBA" id="ARBA00004496"/>
    </source>
</evidence>
<dbReference type="Proteomes" id="UP000249375">
    <property type="component" value="Chromosome"/>
</dbReference>
<dbReference type="InterPro" id="IPR011601">
    <property type="entry name" value="MurB_C"/>
</dbReference>
<comment type="catalytic activity">
    <reaction evidence="18 19">
        <text>UDP-N-acetyl-alpha-D-muramate + NADP(+) = UDP-N-acetyl-3-O-(1-carboxyvinyl)-alpha-D-glucosamine + NADPH + H(+)</text>
        <dbReference type="Rhea" id="RHEA:12248"/>
        <dbReference type="ChEBI" id="CHEBI:15378"/>
        <dbReference type="ChEBI" id="CHEBI:57783"/>
        <dbReference type="ChEBI" id="CHEBI:58349"/>
        <dbReference type="ChEBI" id="CHEBI:68483"/>
        <dbReference type="ChEBI" id="CHEBI:70757"/>
        <dbReference type="EC" id="1.3.1.98"/>
    </reaction>
</comment>
<evidence type="ECO:0000256" key="9">
    <source>
        <dbReference type="ARBA" id="ARBA00022630"/>
    </source>
</evidence>
<dbReference type="EC" id="1.3.1.98" evidence="5 19"/>
<dbReference type="KEGG" id="alq:C7Y71_002245"/>
<dbReference type="InterPro" id="IPR016169">
    <property type="entry name" value="FAD-bd_PCMH_sub2"/>
</dbReference>
<comment type="subcellular location">
    <subcellularLocation>
        <location evidence="3 19">Cytoplasm</location>
    </subcellularLocation>
</comment>
<evidence type="ECO:0000256" key="8">
    <source>
        <dbReference type="ARBA" id="ARBA00022618"/>
    </source>
</evidence>
<dbReference type="EMBL" id="CP033459">
    <property type="protein sequence ID" value="QFQ11939.1"/>
    <property type="molecule type" value="Genomic_DNA"/>
</dbReference>
<proteinExistence type="inferred from homology"/>
<dbReference type="GO" id="GO:0051301">
    <property type="term" value="P:cell division"/>
    <property type="evidence" value="ECO:0007669"/>
    <property type="project" value="UniProtKB-KW"/>
</dbReference>